<dbReference type="STRING" id="5627.A0A1C7MP59"/>
<dbReference type="EMBL" id="LUGG01000002">
    <property type="protein sequence ID" value="OBZ78457.1"/>
    <property type="molecule type" value="Genomic_DNA"/>
</dbReference>
<evidence type="ECO:0000256" key="1">
    <source>
        <dbReference type="SAM" id="SignalP"/>
    </source>
</evidence>
<dbReference type="OMA" id="LWWVAQS"/>
<keyword evidence="3" id="KW-1185">Reference proteome</keyword>
<sequence>MKFNVAVTATLAAFVGNAVAQLSIITPGGPDLWWVASSINTLSWTCQTSPYQTFTVLIANSNPTIQSAPQAIIAIENNFDCSKTITQDQSNQVAATGYTIQLANPLNNTDIYAESQPFEIKAVGSAYPASSATPTATGTNTASSNSSATVTGTNAAAASTTGASTKNDAMRLTTSIGGIAAVAAAFGLMFA</sequence>
<evidence type="ECO:0000313" key="2">
    <source>
        <dbReference type="EMBL" id="OBZ78457.1"/>
    </source>
</evidence>
<gene>
    <name evidence="2" type="ORF">A0H81_02479</name>
</gene>
<evidence type="ECO:0000313" key="3">
    <source>
        <dbReference type="Proteomes" id="UP000092993"/>
    </source>
</evidence>
<organism evidence="2 3">
    <name type="scientific">Grifola frondosa</name>
    <name type="common">Maitake</name>
    <name type="synonym">Polyporus frondosus</name>
    <dbReference type="NCBI Taxonomy" id="5627"/>
    <lineage>
        <taxon>Eukaryota</taxon>
        <taxon>Fungi</taxon>
        <taxon>Dikarya</taxon>
        <taxon>Basidiomycota</taxon>
        <taxon>Agaricomycotina</taxon>
        <taxon>Agaricomycetes</taxon>
        <taxon>Polyporales</taxon>
        <taxon>Grifolaceae</taxon>
        <taxon>Grifola</taxon>
    </lineage>
</organism>
<dbReference type="Proteomes" id="UP000092993">
    <property type="component" value="Unassembled WGS sequence"/>
</dbReference>
<proteinExistence type="predicted"/>
<accession>A0A1C7MP59</accession>
<protein>
    <submittedName>
        <fullName evidence="2">Uncharacterized protein</fullName>
    </submittedName>
</protein>
<feature type="signal peptide" evidence="1">
    <location>
        <begin position="1"/>
        <end position="20"/>
    </location>
</feature>
<name>A0A1C7MP59_GRIFR</name>
<dbReference type="AlphaFoldDB" id="A0A1C7MP59"/>
<comment type="caution">
    <text evidence="2">The sequence shown here is derived from an EMBL/GenBank/DDBJ whole genome shotgun (WGS) entry which is preliminary data.</text>
</comment>
<reference evidence="2 3" key="1">
    <citation type="submission" date="2016-03" db="EMBL/GenBank/DDBJ databases">
        <title>Whole genome sequencing of Grifola frondosa 9006-11.</title>
        <authorList>
            <person name="Min B."/>
            <person name="Park H."/>
            <person name="Kim J.-G."/>
            <person name="Cho H."/>
            <person name="Oh Y.-L."/>
            <person name="Kong W.-S."/>
            <person name="Choi I.-G."/>
        </authorList>
    </citation>
    <scope>NUCLEOTIDE SEQUENCE [LARGE SCALE GENOMIC DNA]</scope>
    <source>
        <strain evidence="2 3">9006-11</strain>
    </source>
</reference>
<keyword evidence="1" id="KW-0732">Signal</keyword>
<dbReference type="OrthoDB" id="2576580at2759"/>
<feature type="chain" id="PRO_5008889246" evidence="1">
    <location>
        <begin position="21"/>
        <end position="191"/>
    </location>
</feature>